<protein>
    <recommendedName>
        <fullName evidence="4">Transmembrane protein</fullName>
    </recommendedName>
</protein>
<feature type="transmembrane region" description="Helical" evidence="1">
    <location>
        <begin position="489"/>
        <end position="506"/>
    </location>
</feature>
<organism evidence="2 3">
    <name type="scientific">Phytophthora boehmeriae</name>
    <dbReference type="NCBI Taxonomy" id="109152"/>
    <lineage>
        <taxon>Eukaryota</taxon>
        <taxon>Sar</taxon>
        <taxon>Stramenopiles</taxon>
        <taxon>Oomycota</taxon>
        <taxon>Peronosporomycetes</taxon>
        <taxon>Peronosporales</taxon>
        <taxon>Peronosporaceae</taxon>
        <taxon>Phytophthora</taxon>
    </lineage>
</organism>
<accession>A0A8T1WX66</accession>
<evidence type="ECO:0000313" key="3">
    <source>
        <dbReference type="Proteomes" id="UP000693981"/>
    </source>
</evidence>
<dbReference type="AlphaFoldDB" id="A0A8T1WX66"/>
<evidence type="ECO:0008006" key="4">
    <source>
        <dbReference type="Google" id="ProtNLM"/>
    </source>
</evidence>
<comment type="caution">
    <text evidence="2">The sequence shown here is derived from an EMBL/GenBank/DDBJ whole genome shotgun (WGS) entry which is preliminary data.</text>
</comment>
<reference evidence="2" key="1">
    <citation type="submission" date="2021-02" db="EMBL/GenBank/DDBJ databases">
        <authorList>
            <person name="Palmer J.M."/>
        </authorList>
    </citation>
    <scope>NUCLEOTIDE SEQUENCE</scope>
    <source>
        <strain evidence="2">SCRP23</strain>
    </source>
</reference>
<feature type="transmembrane region" description="Helical" evidence="1">
    <location>
        <begin position="824"/>
        <end position="850"/>
    </location>
</feature>
<keyword evidence="1" id="KW-0472">Membrane</keyword>
<proteinExistence type="predicted"/>
<keyword evidence="3" id="KW-1185">Reference proteome</keyword>
<dbReference type="OrthoDB" id="64243at2759"/>
<keyword evidence="1" id="KW-1133">Transmembrane helix</keyword>
<feature type="transmembrane region" description="Helical" evidence="1">
    <location>
        <begin position="306"/>
        <end position="332"/>
    </location>
</feature>
<name>A0A8T1WX66_9STRA</name>
<evidence type="ECO:0000313" key="2">
    <source>
        <dbReference type="EMBL" id="KAG7396808.1"/>
    </source>
</evidence>
<sequence>MRILQLIHRLVVFGIAVWYVVVSLRSFSTAIVILRGAVSKDLPVQTHTADLMPGYAGTTTIEESPLVRQVLLKSTSLRNDTLYLETPWVQSSVGCTKVPKFNANIYSNGYLRLMFSKIQEHASYNLSYVTELELIAPVVDCTFDLIAWGDTTAARVYYLTRRKDDPADLILLSTSLSAQDYEIDLHFQKGPALVLLIAAIEDMSTTTVDHHIAVAFNYPYVTEPAFEYSELNGIDVDSYWRVTTLTNKRSLDPAKEVRVGRRFGRYITDLTAQSNMEVSHLGLPTDPASELGEWRWRSRAVLHDSWAWTHAIHGVYALNVIFNLAVLTFVIYRRLRKGHLWVGDAFSTISNMLLYRGILILVSNHLNGYWTITKMCISLGDSIAGLHVIYYKPELVHADLLSVFMNLASALTYLGHERVDPVVAFATFELSWTYRLTLAKLFPSLKQTIENFGIADATLGLLDVSPGLAHLSPMELMTAYKVVMDRKPVVLSAVISIFSPIVLIAARTRSKVYSKGAQQTGLTTFETATGSALSKRFGIVSGCENYVVRDGQISATIDAVYGNGFLVANGKFLVGTKDLLTIMLMKEILENSTDPRNDTVYLETATAQSFTGCSDVAKFDEDIYSNRYLRLIYSKLQAHASYNLSYVKDLELIVPVVDCMFDLLVTGDRTLARVYYLTRPKNDPTQVILLSTSLSAQDYAVDQQFQQGSAMLILVAPIDDMRAKTLDHQIGIALNYPYVAEPAFEYAELDGIDGDNYWILKLPPNPETQDPTKIVRAARRFGRYLREVTAQSNIETAHWDIPKTPKEEIGEWRWYSRAVLHDSWAWGHAVHGFFAIDVIFNLSVLSFVIVRRFRMGHIWSSFMETCWLCT</sequence>
<keyword evidence="1" id="KW-0812">Transmembrane</keyword>
<dbReference type="Proteomes" id="UP000693981">
    <property type="component" value="Unassembled WGS sequence"/>
</dbReference>
<evidence type="ECO:0000256" key="1">
    <source>
        <dbReference type="SAM" id="Phobius"/>
    </source>
</evidence>
<feature type="transmembrane region" description="Helical" evidence="1">
    <location>
        <begin position="12"/>
        <end position="34"/>
    </location>
</feature>
<dbReference type="EMBL" id="JAGDFL010000138">
    <property type="protein sequence ID" value="KAG7396808.1"/>
    <property type="molecule type" value="Genomic_DNA"/>
</dbReference>
<gene>
    <name evidence="2" type="ORF">PHYBOEH_001668</name>
</gene>